<evidence type="ECO:0000313" key="8">
    <source>
        <dbReference type="Proteomes" id="UP001196413"/>
    </source>
</evidence>
<dbReference type="SUPFAM" id="SSF56281">
    <property type="entry name" value="Metallo-hydrolase/oxidoreductase"/>
    <property type="match status" value="1"/>
</dbReference>
<dbReference type="Pfam" id="PF17778">
    <property type="entry name" value="WHD_BLACT"/>
    <property type="match status" value="1"/>
</dbReference>
<dbReference type="InterPro" id="IPR036866">
    <property type="entry name" value="RibonucZ/Hydroxyglut_hydro"/>
</dbReference>
<organism evidence="7 8">
    <name type="scientific">Parelaphostrongylus tenuis</name>
    <name type="common">Meningeal worm</name>
    <dbReference type="NCBI Taxonomy" id="148309"/>
    <lineage>
        <taxon>Eukaryota</taxon>
        <taxon>Metazoa</taxon>
        <taxon>Ecdysozoa</taxon>
        <taxon>Nematoda</taxon>
        <taxon>Chromadorea</taxon>
        <taxon>Rhabditida</taxon>
        <taxon>Rhabditina</taxon>
        <taxon>Rhabditomorpha</taxon>
        <taxon>Strongyloidea</taxon>
        <taxon>Metastrongylidae</taxon>
        <taxon>Parelaphostrongylus</taxon>
    </lineage>
</organism>
<dbReference type="GO" id="GO:0005759">
    <property type="term" value="C:mitochondrial matrix"/>
    <property type="evidence" value="ECO:0007669"/>
    <property type="project" value="TreeGrafter"/>
</dbReference>
<keyword evidence="2" id="KW-0479">Metal-binding</keyword>
<dbReference type="GO" id="GO:0046872">
    <property type="term" value="F:metal ion binding"/>
    <property type="evidence" value="ECO:0007669"/>
    <property type="project" value="UniProtKB-KW"/>
</dbReference>
<proteinExistence type="inferred from homology"/>
<evidence type="ECO:0000256" key="4">
    <source>
        <dbReference type="ARBA" id="ARBA00022833"/>
    </source>
</evidence>
<accession>A0AAD5QN81</accession>
<dbReference type="Gene3D" id="3.60.15.10">
    <property type="entry name" value="Ribonuclease Z/Hydroxyacylglutathione hydrolase-like"/>
    <property type="match status" value="1"/>
</dbReference>
<evidence type="ECO:0000313" key="7">
    <source>
        <dbReference type="EMBL" id="KAJ1352781.1"/>
    </source>
</evidence>
<gene>
    <name evidence="7" type="ORF">KIN20_009207</name>
</gene>
<comment type="caution">
    <text evidence="7">The sequence shown here is derived from an EMBL/GenBank/DDBJ whole genome shotgun (WGS) entry which is preliminary data.</text>
</comment>
<dbReference type="InterPro" id="IPR050662">
    <property type="entry name" value="Sec-metab_biosynth-thioest"/>
</dbReference>
<dbReference type="InterPro" id="IPR036388">
    <property type="entry name" value="WH-like_DNA-bd_sf"/>
</dbReference>
<dbReference type="Pfam" id="PF00753">
    <property type="entry name" value="Lactamase_B"/>
    <property type="match status" value="1"/>
</dbReference>
<evidence type="ECO:0000259" key="6">
    <source>
        <dbReference type="SMART" id="SM00849"/>
    </source>
</evidence>
<dbReference type="GO" id="GO:0016787">
    <property type="term" value="F:hydrolase activity"/>
    <property type="evidence" value="ECO:0007669"/>
    <property type="project" value="UniProtKB-KW"/>
</dbReference>
<dbReference type="InterPro" id="IPR047921">
    <property type="entry name" value="LACTB2-like_MBL-fold"/>
</dbReference>
<dbReference type="SMART" id="SM00849">
    <property type="entry name" value="Lactamase_B"/>
    <property type="match status" value="1"/>
</dbReference>
<dbReference type="InterPro" id="IPR041516">
    <property type="entry name" value="LACTB2_WH"/>
</dbReference>
<dbReference type="FunFam" id="3.60.15.10:FF:000017">
    <property type="entry name" value="Lactamase beta 2"/>
    <property type="match status" value="1"/>
</dbReference>
<dbReference type="GO" id="GO:0003727">
    <property type="term" value="F:single-stranded RNA binding"/>
    <property type="evidence" value="ECO:0007669"/>
    <property type="project" value="TreeGrafter"/>
</dbReference>
<evidence type="ECO:0000256" key="2">
    <source>
        <dbReference type="ARBA" id="ARBA00022723"/>
    </source>
</evidence>
<sequence length="460" mass="51235">MASYISGFIASLRFAKDFAIATGAYLFASKTHKAMPTLTPLDSVSRLSPLVIRVLGQNPGPFTLQGTNTYLVGAGKRKILIDTGEPNVQQFIDLLKSTLAKEESEIDSIIITHWHNDHVGGIPNVLKEVVGREVPIYKIQRGTGEDPSQFHYVQDGHEVCVDGATLRFVKTPGHTCDHASLWLEEEQTLFSGDCILGEGTTVFEDLHDYMKSLEKIKVLHPKRIYPGHGPVVEKCDEKVNEYAAHRLKREEEIVDALQQLGEATSMDVTVAVYSNTPLSVRLAALNNVKLHLGKLEKDGRVEISPSGLYCLARRHLESQEDHETGFYARFSSPSQRNCTFFFFALSLEDLSRHLSQWKDADDLRINRDVKTNATIIGSTEHTDVLDYSTLWRRWVYPSAALRSCGFGPLNGCHLSAVVSMLLGQGCLAVTLARSQPNVLSLWSHAGGESLDYSLHYRRRA</sequence>
<dbReference type="EMBL" id="JAHQIW010001544">
    <property type="protein sequence ID" value="KAJ1352781.1"/>
    <property type="molecule type" value="Genomic_DNA"/>
</dbReference>
<comment type="similarity">
    <text evidence="1">Belongs to the metallo-beta-lactamase superfamily. Glyoxalase II family.</text>
</comment>
<keyword evidence="8" id="KW-1185">Reference proteome</keyword>
<keyword evidence="3" id="KW-0378">Hydrolase</keyword>
<dbReference type="InterPro" id="IPR001279">
    <property type="entry name" value="Metallo-B-lactamas"/>
</dbReference>
<name>A0AAD5QN81_PARTN</name>
<dbReference type="PANTHER" id="PTHR23131">
    <property type="entry name" value="ENDORIBONUCLEASE LACTB2"/>
    <property type="match status" value="1"/>
</dbReference>
<evidence type="ECO:0000256" key="5">
    <source>
        <dbReference type="ARBA" id="ARBA00069358"/>
    </source>
</evidence>
<dbReference type="PANTHER" id="PTHR23131:SF0">
    <property type="entry name" value="ENDORIBONUCLEASE LACTB2"/>
    <property type="match status" value="1"/>
</dbReference>
<keyword evidence="4" id="KW-0862">Zinc</keyword>
<evidence type="ECO:0000256" key="3">
    <source>
        <dbReference type="ARBA" id="ARBA00022801"/>
    </source>
</evidence>
<evidence type="ECO:0000256" key="1">
    <source>
        <dbReference type="ARBA" id="ARBA00006759"/>
    </source>
</evidence>
<dbReference type="CDD" id="cd07722">
    <property type="entry name" value="LACTB2-like_MBL-fold"/>
    <property type="match status" value="1"/>
</dbReference>
<dbReference type="GO" id="GO:0004521">
    <property type="term" value="F:RNA endonuclease activity"/>
    <property type="evidence" value="ECO:0007669"/>
    <property type="project" value="TreeGrafter"/>
</dbReference>
<dbReference type="Proteomes" id="UP001196413">
    <property type="component" value="Unassembled WGS sequence"/>
</dbReference>
<protein>
    <recommendedName>
        <fullName evidence="5">Beta-lactamase-like protein 2 homolog</fullName>
    </recommendedName>
</protein>
<dbReference type="AlphaFoldDB" id="A0AAD5QN81"/>
<reference evidence="7" key="1">
    <citation type="submission" date="2021-06" db="EMBL/GenBank/DDBJ databases">
        <title>Parelaphostrongylus tenuis whole genome reference sequence.</title>
        <authorList>
            <person name="Garwood T.J."/>
            <person name="Larsen P.A."/>
            <person name="Fountain-Jones N.M."/>
            <person name="Garbe J.R."/>
            <person name="Macchietto M.G."/>
            <person name="Kania S.A."/>
            <person name="Gerhold R.W."/>
            <person name="Richards J.E."/>
            <person name="Wolf T.M."/>
        </authorList>
    </citation>
    <scope>NUCLEOTIDE SEQUENCE</scope>
    <source>
        <strain evidence="7">MNPRO001-30</strain>
        <tissue evidence="7">Meninges</tissue>
    </source>
</reference>
<dbReference type="Gene3D" id="1.10.10.10">
    <property type="entry name" value="Winged helix-like DNA-binding domain superfamily/Winged helix DNA-binding domain"/>
    <property type="match status" value="1"/>
</dbReference>
<feature type="domain" description="Metallo-beta-lactamase" evidence="6">
    <location>
        <begin position="66"/>
        <end position="228"/>
    </location>
</feature>